<protein>
    <submittedName>
        <fullName evidence="8">APC family permease</fullName>
    </submittedName>
</protein>
<proteinExistence type="predicted"/>
<evidence type="ECO:0000256" key="1">
    <source>
        <dbReference type="ARBA" id="ARBA00004651"/>
    </source>
</evidence>
<evidence type="ECO:0000256" key="4">
    <source>
        <dbReference type="ARBA" id="ARBA00022989"/>
    </source>
</evidence>
<evidence type="ECO:0000256" key="6">
    <source>
        <dbReference type="SAM" id="MobiDB-lite"/>
    </source>
</evidence>
<name>A0A7S7NQ20_PALFE</name>
<keyword evidence="4 7" id="KW-1133">Transmembrane helix</keyword>
<keyword evidence="2" id="KW-1003">Cell membrane</keyword>
<feature type="transmembrane region" description="Helical" evidence="7">
    <location>
        <begin position="404"/>
        <end position="424"/>
    </location>
</feature>
<feature type="transmembrane region" description="Helical" evidence="7">
    <location>
        <begin position="444"/>
        <end position="464"/>
    </location>
</feature>
<feature type="transmembrane region" description="Helical" evidence="7">
    <location>
        <begin position="470"/>
        <end position="490"/>
    </location>
</feature>
<feature type="transmembrane region" description="Helical" evidence="7">
    <location>
        <begin position="14"/>
        <end position="36"/>
    </location>
</feature>
<feature type="transmembrane region" description="Helical" evidence="7">
    <location>
        <begin position="175"/>
        <end position="199"/>
    </location>
</feature>
<feature type="compositionally biased region" description="Basic and acidic residues" evidence="6">
    <location>
        <begin position="720"/>
        <end position="736"/>
    </location>
</feature>
<evidence type="ECO:0000313" key="9">
    <source>
        <dbReference type="Proteomes" id="UP000593892"/>
    </source>
</evidence>
<sequence length="745" mass="82584">MADTFDRPGATTKVVVATTVALSFISFWRGASIVLSDLASTMFYVGGITEQAIGKSAPWFVLGVMFFGFAVRSIYMESCGMFVRGGVYVVVRDSIGPRMAKLSVSALVVDYILTGPISSVSAGQYLGRLLNELSEFAHSSVRVNPNYFSACFGVVVTIYFWWQNVKGIHESSSKALRIMQITTVMVVILLIWCPITLLFQDNVHLPPAPTLKNLTFEPHSLGWLHGTVWPTIWAAAMLIAFGHSLLAMSGFETLAQIYREIAYPKMKNLKITANIVCVYALMSTGLISLFAVMIIPDAVRSNYYDNLIGGLAMSLAGPEILKLCFHIFVVIVGALILSGAVNTSIIGANGVLNRVAEDGVLVPWFRKPHKTYGTTSRIVAMITIAQLATIVFSRGDVYLLGEAYAFGVVWSFALKGMGVLALRFQRHDQEYKMPFNLHFGKLEIPIGLGVTTMALFLVAIANLFTKKIATIYGVSFTIVLFIIFTLSEYLNAKRRQSKDVKGLEEFNLDHQPQIGTTSMHARPGCVLVAVRDPYNMEHLRRVLEKTNLRRHDIVVATVRPISTGAGEYGLAEDQIFSSYEQELFSRVVTLAEKEGKPVDLLVVPATDPFVAMVQAAQNLKASRLVTGVSHTMASEELARRIGLAWEQLPEPRHPFSLEIIAQDRQSTYVNLGPHPPRLWPEDVDRLHEIWLRLTSREGFGSNLHHRDVVGAALRRLESELDSPRRDELVDELKNEMRNPPVDSGS</sequence>
<gene>
    <name evidence="8" type="ORF">IRI77_33910</name>
</gene>
<keyword evidence="3 7" id="KW-0812">Transmembrane</keyword>
<feature type="transmembrane region" description="Helical" evidence="7">
    <location>
        <begin position="374"/>
        <end position="392"/>
    </location>
</feature>
<evidence type="ECO:0000256" key="2">
    <source>
        <dbReference type="ARBA" id="ARBA00022475"/>
    </source>
</evidence>
<evidence type="ECO:0000256" key="3">
    <source>
        <dbReference type="ARBA" id="ARBA00022692"/>
    </source>
</evidence>
<dbReference type="InterPro" id="IPR002293">
    <property type="entry name" value="AA/rel_permease1"/>
</dbReference>
<feature type="transmembrane region" description="Helical" evidence="7">
    <location>
        <begin position="271"/>
        <end position="295"/>
    </location>
</feature>
<feature type="transmembrane region" description="Helical" evidence="7">
    <location>
        <begin position="102"/>
        <end position="126"/>
    </location>
</feature>
<keyword evidence="5 7" id="KW-0472">Membrane</keyword>
<comment type="subcellular location">
    <subcellularLocation>
        <location evidence="1">Cell membrane</location>
        <topology evidence="1">Multi-pass membrane protein</topology>
    </subcellularLocation>
</comment>
<dbReference type="PANTHER" id="PTHR42770:SF7">
    <property type="entry name" value="MEMBRANE PROTEIN"/>
    <property type="match status" value="1"/>
</dbReference>
<dbReference type="KEGG" id="pfer:IRI77_33910"/>
<organism evidence="8 9">
    <name type="scientific">Paludibaculum fermentans</name>
    <dbReference type="NCBI Taxonomy" id="1473598"/>
    <lineage>
        <taxon>Bacteria</taxon>
        <taxon>Pseudomonadati</taxon>
        <taxon>Acidobacteriota</taxon>
        <taxon>Terriglobia</taxon>
        <taxon>Bryobacterales</taxon>
        <taxon>Bryobacteraceae</taxon>
        <taxon>Paludibaculum</taxon>
    </lineage>
</organism>
<keyword evidence="9" id="KW-1185">Reference proteome</keyword>
<feature type="transmembrane region" description="Helical" evidence="7">
    <location>
        <begin position="320"/>
        <end position="341"/>
    </location>
</feature>
<evidence type="ECO:0000256" key="5">
    <source>
        <dbReference type="ARBA" id="ARBA00023136"/>
    </source>
</evidence>
<dbReference type="GO" id="GO:0022857">
    <property type="term" value="F:transmembrane transporter activity"/>
    <property type="evidence" value="ECO:0007669"/>
    <property type="project" value="InterPro"/>
</dbReference>
<feature type="transmembrane region" description="Helical" evidence="7">
    <location>
        <begin position="146"/>
        <end position="163"/>
    </location>
</feature>
<dbReference type="Pfam" id="PF13520">
    <property type="entry name" value="AA_permease_2"/>
    <property type="match status" value="1"/>
</dbReference>
<accession>A0A7S7NQ20</accession>
<dbReference type="AlphaFoldDB" id="A0A7S7NQ20"/>
<evidence type="ECO:0000313" key="8">
    <source>
        <dbReference type="EMBL" id="QOY87691.1"/>
    </source>
</evidence>
<dbReference type="PANTHER" id="PTHR42770">
    <property type="entry name" value="AMINO ACID TRANSPORTER-RELATED"/>
    <property type="match status" value="1"/>
</dbReference>
<reference evidence="8 9" key="1">
    <citation type="submission" date="2020-10" db="EMBL/GenBank/DDBJ databases">
        <title>Complete genome sequence of Paludibaculum fermentans P105T, a facultatively anaerobic acidobacterium capable of dissimilatory Fe(III) reduction.</title>
        <authorList>
            <person name="Dedysh S.N."/>
            <person name="Beletsky A.V."/>
            <person name="Kulichevskaya I.S."/>
            <person name="Mardanov A.V."/>
            <person name="Ravin N.V."/>
        </authorList>
    </citation>
    <scope>NUCLEOTIDE SEQUENCE [LARGE SCALE GENOMIC DNA]</scope>
    <source>
        <strain evidence="8 9">P105</strain>
    </source>
</reference>
<dbReference type="RefSeq" id="WP_194449358.1">
    <property type="nucleotide sequence ID" value="NZ_CP063849.1"/>
</dbReference>
<dbReference type="GO" id="GO:0005886">
    <property type="term" value="C:plasma membrane"/>
    <property type="evidence" value="ECO:0007669"/>
    <property type="project" value="UniProtKB-SubCell"/>
</dbReference>
<dbReference type="InterPro" id="IPR050367">
    <property type="entry name" value="APC_superfamily"/>
</dbReference>
<feature type="transmembrane region" description="Helical" evidence="7">
    <location>
        <begin position="232"/>
        <end position="251"/>
    </location>
</feature>
<dbReference type="Proteomes" id="UP000593892">
    <property type="component" value="Chromosome"/>
</dbReference>
<evidence type="ECO:0000256" key="7">
    <source>
        <dbReference type="SAM" id="Phobius"/>
    </source>
</evidence>
<dbReference type="Gene3D" id="1.20.1740.10">
    <property type="entry name" value="Amino acid/polyamine transporter I"/>
    <property type="match status" value="1"/>
</dbReference>
<dbReference type="EMBL" id="CP063849">
    <property type="protein sequence ID" value="QOY87691.1"/>
    <property type="molecule type" value="Genomic_DNA"/>
</dbReference>
<feature type="region of interest" description="Disordered" evidence="6">
    <location>
        <begin position="720"/>
        <end position="745"/>
    </location>
</feature>